<accession>D3SRR9</accession>
<reference evidence="4" key="1">
    <citation type="submission" date="2010-02" db="EMBL/GenBank/DDBJ databases">
        <title>Complete sequence of chromosome of Natrialba magadii ATCC 43099.</title>
        <authorList>
            <consortium name="US DOE Joint Genome Institute"/>
            <person name="Lucas S."/>
            <person name="Copeland A."/>
            <person name="Lapidus A."/>
            <person name="Cheng J.-F."/>
            <person name="Bruce D."/>
            <person name="Goodwin L."/>
            <person name="Pitluck S."/>
            <person name="Davenport K."/>
            <person name="Saunders E."/>
            <person name="Detter J.C."/>
            <person name="Han C."/>
            <person name="Tapia R."/>
            <person name="Land M."/>
            <person name="Hauser L."/>
            <person name="Kyrpides N."/>
            <person name="Mikhailova N."/>
            <person name="De Castro R.E."/>
            <person name="Maupin-Furlow J.A."/>
            <person name="Woyke T."/>
        </authorList>
    </citation>
    <scope>NUCLEOTIDE SEQUENCE [LARGE SCALE GENOMIC DNA]</scope>
    <source>
        <strain evidence="4">ATCC 43099 / DSM 3394 / CCM 3739 / CIP 104546 / IAM 13178 / JCM 8861 / NBRC 102185 / NCIMB 2190 / MS3</strain>
    </source>
</reference>
<dbReference type="STRING" id="547559.Nmag_3141"/>
<dbReference type="PaxDb" id="547559-Nmag_3141"/>
<dbReference type="EMBL" id="CP001932">
    <property type="protein sequence ID" value="ADD06693.1"/>
    <property type="molecule type" value="Genomic_DNA"/>
</dbReference>
<dbReference type="EMBL" id="AOHS01000023">
    <property type="protein sequence ID" value="ELY31846.1"/>
    <property type="molecule type" value="Genomic_DNA"/>
</dbReference>
<evidence type="ECO:0000313" key="5">
    <source>
        <dbReference type="Proteomes" id="UP000011543"/>
    </source>
</evidence>
<dbReference type="KEGG" id="nmg:Nmag_3141"/>
<reference evidence="2 4" key="2">
    <citation type="journal article" date="2012" name="BMC Genomics">
        <title>A comparative genomics perspective on the genetic content of the alkaliphilic haloarchaeon Natrialba magadii ATCC 43099T.</title>
        <authorList>
            <person name="Siddaramappa S."/>
            <person name="Challacombe J.F."/>
            <person name="Decastro R.E."/>
            <person name="Pfeiffer F."/>
            <person name="Sastre D.E."/>
            <person name="Gimenez M.I."/>
            <person name="Paggi R.A."/>
            <person name="Detter J.C."/>
            <person name="Davenport K.W."/>
            <person name="Goodwin L.A."/>
            <person name="Kyrpides N."/>
            <person name="Tapia R."/>
            <person name="Pitluck S."/>
            <person name="Lucas S."/>
            <person name="Woyke T."/>
            <person name="Maupin-Furlow J.A."/>
        </authorList>
    </citation>
    <scope>NUCLEOTIDE SEQUENCE [LARGE SCALE GENOMIC DNA]</scope>
    <source>
        <strain evidence="2">ATCC 43099</strain>
        <strain evidence="4">ATCC 43099 / DSM 3394 / CCM 3739 / CIP 104546 / IAM 13178 / JCM 8861 / NBRC 102185 / NCIMB 2190 / MS3</strain>
    </source>
</reference>
<name>D3SRR9_NATMM</name>
<dbReference type="RefSeq" id="WP_004214557.1">
    <property type="nucleotide sequence ID" value="NC_013922.1"/>
</dbReference>
<evidence type="ECO:0000256" key="1">
    <source>
        <dbReference type="SAM" id="Phobius"/>
    </source>
</evidence>
<organism evidence="2 4">
    <name type="scientific">Natrialba magadii (strain ATCC 43099 / DSM 3394 / CCM 3739 / CIP 104546 / IAM 13178 / JCM 8861 / NBRC 102185 / NCIMB 2190 / MS3)</name>
    <name type="common">Natronobacterium magadii</name>
    <dbReference type="NCBI Taxonomy" id="547559"/>
    <lineage>
        <taxon>Archaea</taxon>
        <taxon>Methanobacteriati</taxon>
        <taxon>Methanobacteriota</taxon>
        <taxon>Stenosarchaea group</taxon>
        <taxon>Halobacteria</taxon>
        <taxon>Halobacteriales</taxon>
        <taxon>Natrialbaceae</taxon>
        <taxon>Natrialba</taxon>
    </lineage>
</organism>
<feature type="transmembrane region" description="Helical" evidence="1">
    <location>
        <begin position="22"/>
        <end position="46"/>
    </location>
</feature>
<dbReference type="AlphaFoldDB" id="D3SRR9"/>
<dbReference type="OrthoDB" id="169896at2157"/>
<reference evidence="3 5" key="3">
    <citation type="journal article" date="2014" name="PLoS Genet.">
        <title>Phylogenetically driven sequencing of extremely halophilic archaea reveals strategies for static and dynamic osmo-response.</title>
        <authorList>
            <person name="Becker E.A."/>
            <person name="Seitzer P.M."/>
            <person name="Tritt A."/>
            <person name="Larsen D."/>
            <person name="Krusor M."/>
            <person name="Yao A.I."/>
            <person name="Wu D."/>
            <person name="Madern D."/>
            <person name="Eisen J.A."/>
            <person name="Darling A.E."/>
            <person name="Facciotti M.T."/>
        </authorList>
    </citation>
    <scope>NUCLEOTIDE SEQUENCE [LARGE SCALE GENOMIC DNA]</scope>
    <source>
        <strain evidence="5">ATCC 43099 / DSM 3394 / CCM 3739 / CIP 104546 / IAM 13178 / JCM 8861 / NBRC 102185 / NCIMB 2190 / MS3</strain>
        <strain evidence="3">MS-3</strain>
    </source>
</reference>
<evidence type="ECO:0000313" key="4">
    <source>
        <dbReference type="Proteomes" id="UP000001879"/>
    </source>
</evidence>
<dbReference type="HOGENOM" id="CLU_965106_0_0_2"/>
<dbReference type="PATRIC" id="fig|547559.17.peg.896"/>
<dbReference type="Proteomes" id="UP000001879">
    <property type="component" value="Chromosome"/>
</dbReference>
<keyword evidence="4" id="KW-1185">Reference proteome</keyword>
<keyword evidence="1" id="KW-1133">Transmembrane helix</keyword>
<evidence type="ECO:0000313" key="2">
    <source>
        <dbReference type="EMBL" id="ADD06693.1"/>
    </source>
</evidence>
<sequence>MVGDSTHTPRETDEPQRNRGQVILIGAIALAFIILGIVVVFNGVLYTETISSSATSQSTADAELTQHEVEQTVAEIVHRDNMGELSGEYSTVIDGFADYHQNVTTNSGPVITNVSVDPNTATEGTIARGDLGDFDTLSDDDLTDESDTLQAGHFVLEVDPDDHGELTIDSSQSTVTIETNAGGTVEINGEPIGSDPVRIDLVAGTVDGSPHSAVPRVFDPNEAYENAQAEYQGEIQGEYEIITKEDTLAVGSNTGDDPIWSVDMSFTYESNDISIEQESVFPVYGGDT</sequence>
<reference evidence="2" key="4">
    <citation type="submission" date="2016-09" db="EMBL/GenBank/DDBJ databases">
        <authorList>
            <person name="Pfeiffer F."/>
        </authorList>
    </citation>
    <scope>NUCLEOTIDE SEQUENCE</scope>
    <source>
        <strain evidence="2">ATCC 43099</strain>
    </source>
</reference>
<dbReference type="Proteomes" id="UP000011543">
    <property type="component" value="Unassembled WGS sequence"/>
</dbReference>
<keyword evidence="1" id="KW-0472">Membrane</keyword>
<proteinExistence type="predicted"/>
<gene>
    <name evidence="2" type="ordered locus">Nmag_3141</name>
    <name evidence="3" type="ORF">C500_04693</name>
</gene>
<dbReference type="GeneID" id="8826002"/>
<dbReference type="eggNOG" id="arCOG07777">
    <property type="taxonomic scope" value="Archaea"/>
</dbReference>
<evidence type="ECO:0000313" key="3">
    <source>
        <dbReference type="EMBL" id="ELY31846.1"/>
    </source>
</evidence>
<keyword evidence="1" id="KW-0812">Transmembrane</keyword>
<protein>
    <submittedName>
        <fullName evidence="2">Uncharacterized protein</fullName>
    </submittedName>
</protein>